<evidence type="ECO:0000313" key="3">
    <source>
        <dbReference type="Proteomes" id="UP001147700"/>
    </source>
</evidence>
<feature type="compositionally biased region" description="Low complexity" evidence="1">
    <location>
        <begin position="91"/>
        <end position="103"/>
    </location>
</feature>
<dbReference type="Proteomes" id="UP001147700">
    <property type="component" value="Unassembled WGS sequence"/>
</dbReference>
<gene>
    <name evidence="2" type="ORF">OJ962_21465</name>
</gene>
<keyword evidence="3" id="KW-1185">Reference proteome</keyword>
<comment type="caution">
    <text evidence="2">The sequence shown here is derived from an EMBL/GenBank/DDBJ whole genome shotgun (WGS) entry which is preliminary data.</text>
</comment>
<protein>
    <recommendedName>
        <fullName evidence="4">DNA-binding protein</fullName>
    </recommendedName>
</protein>
<evidence type="ECO:0000313" key="2">
    <source>
        <dbReference type="EMBL" id="MDA0140086.1"/>
    </source>
</evidence>
<accession>A0ABT4RNJ1</accession>
<sequence length="117" mass="12423">MSLDADDIEAVAARVVELLLRQGVAPGRYVDAATLACTLGVERDWVYARAAQLGAVRLGDGPRARLRFDLEQVRATLADAGSAAEAERVPPAHVRPARPRSASGPTNVPLIRGRSGR</sequence>
<evidence type="ECO:0000256" key="1">
    <source>
        <dbReference type="SAM" id="MobiDB-lite"/>
    </source>
</evidence>
<proteinExistence type="predicted"/>
<name>A0ABT4RNJ1_9ACTN</name>
<evidence type="ECO:0008006" key="4">
    <source>
        <dbReference type="Google" id="ProtNLM"/>
    </source>
</evidence>
<dbReference type="EMBL" id="JAPCID010000033">
    <property type="protein sequence ID" value="MDA0140086.1"/>
    <property type="molecule type" value="Genomic_DNA"/>
</dbReference>
<organism evidence="2 3">
    <name type="scientific">Solirubrobacter deserti</name>
    <dbReference type="NCBI Taxonomy" id="2282478"/>
    <lineage>
        <taxon>Bacteria</taxon>
        <taxon>Bacillati</taxon>
        <taxon>Actinomycetota</taxon>
        <taxon>Thermoleophilia</taxon>
        <taxon>Solirubrobacterales</taxon>
        <taxon>Solirubrobacteraceae</taxon>
        <taxon>Solirubrobacter</taxon>
    </lineage>
</organism>
<reference evidence="2" key="1">
    <citation type="submission" date="2022-10" db="EMBL/GenBank/DDBJ databases">
        <title>The WGS of Solirubrobacter sp. CPCC 204708.</title>
        <authorList>
            <person name="Jiang Z."/>
        </authorList>
    </citation>
    <scope>NUCLEOTIDE SEQUENCE</scope>
    <source>
        <strain evidence="2">CPCC 204708</strain>
    </source>
</reference>
<feature type="region of interest" description="Disordered" evidence="1">
    <location>
        <begin position="79"/>
        <end position="117"/>
    </location>
</feature>